<sequence length="700" mass="76311">MSRITLTRNSFNGGELSPLLSSRIDQQRYTAGCRTLRNMTVYPHGAAVRRPGMRHMGTGLSLQPAGSAAVRLVPFVFSQEQAYVLELGEGVMRVWKDDGLVVSADGSPVCVETPWKGDALQSLQYCQSADVMYLVCRQCAPRKLARHAHDDWRITLLEFGAGLPAPQGLTAAAGGAAEREYAYVVTAVAPDGGEESLPSEAVNVTAAASLNVRDMVRLTWQPVEGAGAYCVYKSIAGGGSYGYIGKAAGVPAYEDRGAEPDFGQGPPEYRNPFDGEGRWPGCVQFYQQRLCFAGTDEKPQTIWCSQSANYESMNISSPLRDDDAVTVTIAADRVNRIRWMMPARRLLVGTAGGEWQLSGSGDAPLTPVDAQLRRDTMHGSAGLMPLVIGQSILFVQRDGRTVREFRYALESDGYDAGDLTILAEHLMRGRRIVSWCYQQSPASVVWCALSDGTLAAMTFLREHEVVGWHRHDTDGFVEAVTAIPGDEGDEVWLSVRRVRVLHDENGTRQEEVRSIERLETVLRGTDTAAAFYVDAGLSRVGEPVSAVRGLDHLEGRTVQILCDGWVHPPRKVYCGTVELDTPAGHVHVGLGYVSELVPTAFEVMTGDGSSQGRRRRVTRVRVELHESMGLRAGAQGTALSEVLFRMASDKAGRALPLFSGEKDIAVESLHSGRTHIVLRQEDPLPLTVLAVTAQLELGEW</sequence>
<dbReference type="eggNOG" id="ENOG502Z8BQ">
    <property type="taxonomic scope" value="Bacteria"/>
</dbReference>
<dbReference type="STRING" id="207559.Dde_2545"/>
<accession>Q30YA5</accession>
<evidence type="ECO:0000313" key="1">
    <source>
        <dbReference type="EMBL" id="ABB39341.1"/>
    </source>
</evidence>
<dbReference type="AlphaFoldDB" id="Q30YA5"/>
<reference evidence="1 2" key="1">
    <citation type="journal article" date="2011" name="J. Bacteriol.">
        <title>Complete genome sequence and updated annotation of Desulfovibrio alaskensis G20.</title>
        <authorList>
            <person name="Hauser L.J."/>
            <person name="Land M.L."/>
            <person name="Brown S.D."/>
            <person name="Larimer F."/>
            <person name="Keller K.L."/>
            <person name="Rapp-Giles B.J."/>
            <person name="Price M.N."/>
            <person name="Lin M."/>
            <person name="Bruce D.C."/>
            <person name="Detter J.C."/>
            <person name="Tapia R."/>
            <person name="Han C.S."/>
            <person name="Goodwin L.A."/>
            <person name="Cheng J.F."/>
            <person name="Pitluck S."/>
            <person name="Copeland A."/>
            <person name="Lucas S."/>
            <person name="Nolan M."/>
            <person name="Lapidus A.L."/>
            <person name="Palumbo A.V."/>
            <person name="Wall J.D."/>
        </authorList>
    </citation>
    <scope>NUCLEOTIDE SEQUENCE [LARGE SCALE GENOMIC DNA]</scope>
    <source>
        <strain evidence="2">ATCC BAA 1058 / DSM 17464 / G20</strain>
    </source>
</reference>
<dbReference type="RefSeq" id="WP_011368391.1">
    <property type="nucleotide sequence ID" value="NC_007519.1"/>
</dbReference>
<protein>
    <submittedName>
        <fullName evidence="1">Uncharacterized protein</fullName>
    </submittedName>
</protein>
<dbReference type="Proteomes" id="UP000002710">
    <property type="component" value="Chromosome"/>
</dbReference>
<name>Q30YA5_OLEA2</name>
<gene>
    <name evidence="1" type="ordered locus">Dde_2545</name>
</gene>
<dbReference type="KEGG" id="dde:Dde_2545"/>
<dbReference type="HOGENOM" id="CLU_021036_0_0_7"/>
<dbReference type="EMBL" id="CP000112">
    <property type="protein sequence ID" value="ABB39341.1"/>
    <property type="molecule type" value="Genomic_DNA"/>
</dbReference>
<proteinExistence type="predicted"/>
<keyword evidence="2" id="KW-1185">Reference proteome</keyword>
<organism evidence="1 2">
    <name type="scientific">Oleidesulfovibrio alaskensis (strain ATCC BAA-1058 / DSM 17464 / G20)</name>
    <name type="common">Desulfovibrio alaskensis</name>
    <dbReference type="NCBI Taxonomy" id="207559"/>
    <lineage>
        <taxon>Bacteria</taxon>
        <taxon>Pseudomonadati</taxon>
        <taxon>Thermodesulfobacteriota</taxon>
        <taxon>Desulfovibrionia</taxon>
        <taxon>Desulfovibrionales</taxon>
        <taxon>Desulfovibrionaceae</taxon>
        <taxon>Oleidesulfovibrio</taxon>
    </lineage>
</organism>
<evidence type="ECO:0000313" key="2">
    <source>
        <dbReference type="Proteomes" id="UP000002710"/>
    </source>
</evidence>